<dbReference type="PIRSF" id="PIRSF000513">
    <property type="entry name" value="Thz_kinase"/>
    <property type="match status" value="1"/>
</dbReference>
<dbReference type="EC" id="2.7.1.50" evidence="11"/>
<gene>
    <name evidence="11" type="primary">thiM</name>
    <name evidence="12" type="ORF">SAMN04488571_10920</name>
</gene>
<evidence type="ECO:0000256" key="9">
    <source>
        <dbReference type="ARBA" id="ARBA00022842"/>
    </source>
</evidence>
<protein>
    <recommendedName>
        <fullName evidence="11">Hydroxyethylthiazole kinase</fullName>
        <ecNumber evidence="11">2.7.1.50</ecNumber>
    </recommendedName>
    <alternativeName>
        <fullName evidence="11">4-methyl-5-beta-hydroxyethylthiazole kinase</fullName>
        <shortName evidence="11">TH kinase</shortName>
        <shortName evidence="11">Thz kinase</shortName>
    </alternativeName>
</protein>
<dbReference type="CDD" id="cd01170">
    <property type="entry name" value="THZ_kinase"/>
    <property type="match status" value="1"/>
</dbReference>
<dbReference type="GO" id="GO:0009228">
    <property type="term" value="P:thiamine biosynthetic process"/>
    <property type="evidence" value="ECO:0007669"/>
    <property type="project" value="UniProtKB-KW"/>
</dbReference>
<keyword evidence="5 11" id="KW-0479">Metal-binding</keyword>
<feature type="binding site" evidence="11">
    <location>
        <position position="199"/>
    </location>
    <ligand>
        <name>ATP</name>
        <dbReference type="ChEBI" id="CHEBI:30616"/>
    </ligand>
</feature>
<dbReference type="UniPathway" id="UPA00060">
    <property type="reaction ID" value="UER00139"/>
</dbReference>
<dbReference type="AlphaFoldDB" id="A0A1G9BDS2"/>
<evidence type="ECO:0000256" key="3">
    <source>
        <dbReference type="ARBA" id="ARBA00004868"/>
    </source>
</evidence>
<sequence>MADNWFYAIVTETTSTSMSMPGYTTEDSSIRLMSGTIPAGLLAAVREKRPLVHHITNSVTINDCANITICIGAAPVMAEAPEEVAEMVAAAGALVLNIGTLSAEQVEAMLIAGRRANELGIPVVLDPVGAGATRFRTETARRLLDALDIAVLKGNAGEIGVLAGAGGSVRGVDSCGVAGDLVEAAVECARTTGTVVAMTGEIDVVTDGKRVFLVRNGDPAMDRLSGTGCMAASVTGAFAAVADDYAVSSASALAALGRAGERAAAGARGPYSFRTAFFDELAGLSLDDLSRHARIEER</sequence>
<dbReference type="Pfam" id="PF02110">
    <property type="entry name" value="HK"/>
    <property type="match status" value="1"/>
</dbReference>
<keyword evidence="8 11" id="KW-0067">ATP-binding</keyword>
<dbReference type="HAMAP" id="MF_00228">
    <property type="entry name" value="Thz_kinase"/>
    <property type="match status" value="1"/>
</dbReference>
<comment type="catalytic activity">
    <reaction evidence="1 11">
        <text>5-(2-hydroxyethyl)-4-methylthiazole + ATP = 4-methyl-5-(2-phosphooxyethyl)-thiazole + ADP + H(+)</text>
        <dbReference type="Rhea" id="RHEA:24212"/>
        <dbReference type="ChEBI" id="CHEBI:15378"/>
        <dbReference type="ChEBI" id="CHEBI:17957"/>
        <dbReference type="ChEBI" id="CHEBI:30616"/>
        <dbReference type="ChEBI" id="CHEBI:58296"/>
        <dbReference type="ChEBI" id="CHEBI:456216"/>
        <dbReference type="EC" id="2.7.1.50"/>
    </reaction>
</comment>
<dbReference type="SUPFAM" id="SSF53613">
    <property type="entry name" value="Ribokinase-like"/>
    <property type="match status" value="1"/>
</dbReference>
<dbReference type="Proteomes" id="UP000326500">
    <property type="component" value="Unassembled WGS sequence"/>
</dbReference>
<name>A0A1G9BDS2_9EURY</name>
<dbReference type="Gene3D" id="3.40.1190.20">
    <property type="match status" value="1"/>
</dbReference>
<keyword evidence="6 11" id="KW-0547">Nucleotide-binding</keyword>
<proteinExistence type="inferred from homology"/>
<evidence type="ECO:0000256" key="1">
    <source>
        <dbReference type="ARBA" id="ARBA00001771"/>
    </source>
</evidence>
<comment type="similarity">
    <text evidence="11">Belongs to the Thz kinase family.</text>
</comment>
<dbReference type="GO" id="GO:0004417">
    <property type="term" value="F:hydroxyethylthiazole kinase activity"/>
    <property type="evidence" value="ECO:0007669"/>
    <property type="project" value="UniProtKB-UniRule"/>
</dbReference>
<evidence type="ECO:0000313" key="12">
    <source>
        <dbReference type="EMBL" id="SDK37672.1"/>
    </source>
</evidence>
<dbReference type="GO" id="GO:0009229">
    <property type="term" value="P:thiamine diphosphate biosynthetic process"/>
    <property type="evidence" value="ECO:0007669"/>
    <property type="project" value="UniProtKB-UniRule"/>
</dbReference>
<evidence type="ECO:0000256" key="10">
    <source>
        <dbReference type="ARBA" id="ARBA00022977"/>
    </source>
</evidence>
<dbReference type="PRINTS" id="PR01099">
    <property type="entry name" value="HYETHTZKNASE"/>
</dbReference>
<comment type="function">
    <text evidence="11">Catalyzes the phosphorylation of the hydroxyl group of 4-methyl-5-beta-hydroxyethylthiazole (THZ).</text>
</comment>
<evidence type="ECO:0000256" key="5">
    <source>
        <dbReference type="ARBA" id="ARBA00022723"/>
    </source>
</evidence>
<feature type="binding site" evidence="11">
    <location>
        <position position="226"/>
    </location>
    <ligand>
        <name>substrate</name>
    </ligand>
</feature>
<organism evidence="12 13">
    <name type="scientific">Methanoculleus thermophilus</name>
    <dbReference type="NCBI Taxonomy" id="2200"/>
    <lineage>
        <taxon>Archaea</taxon>
        <taxon>Methanobacteriati</taxon>
        <taxon>Methanobacteriota</taxon>
        <taxon>Stenosarchaea group</taxon>
        <taxon>Methanomicrobia</taxon>
        <taxon>Methanomicrobiales</taxon>
        <taxon>Methanomicrobiaceae</taxon>
        <taxon>Methanoculleus</taxon>
    </lineage>
</organism>
<dbReference type="NCBIfam" id="TIGR00694">
    <property type="entry name" value="thiM"/>
    <property type="match status" value="1"/>
</dbReference>
<dbReference type="GO" id="GO:0000287">
    <property type="term" value="F:magnesium ion binding"/>
    <property type="evidence" value="ECO:0007669"/>
    <property type="project" value="UniProtKB-UniRule"/>
</dbReference>
<dbReference type="STRING" id="2200.GCA_001571405_02149"/>
<accession>A0A1G9BDS2</accession>
<comment type="pathway">
    <text evidence="3 11">Cofactor biosynthesis; thiamine diphosphate biosynthesis; 4-methyl-5-(2-phosphoethyl)-thiazole from 5-(2-hydroxyethyl)-4-methylthiazole: step 1/1.</text>
</comment>
<evidence type="ECO:0000256" key="7">
    <source>
        <dbReference type="ARBA" id="ARBA00022777"/>
    </source>
</evidence>
<evidence type="ECO:0000256" key="8">
    <source>
        <dbReference type="ARBA" id="ARBA00022840"/>
    </source>
</evidence>
<dbReference type="GO" id="GO:0005524">
    <property type="term" value="F:ATP binding"/>
    <property type="evidence" value="ECO:0007669"/>
    <property type="project" value="UniProtKB-UniRule"/>
</dbReference>
<evidence type="ECO:0000256" key="6">
    <source>
        <dbReference type="ARBA" id="ARBA00022741"/>
    </source>
</evidence>
<keyword evidence="7 11" id="KW-0418">Kinase</keyword>
<comment type="cofactor">
    <cofactor evidence="2 11">
        <name>Mg(2+)</name>
        <dbReference type="ChEBI" id="CHEBI:18420"/>
    </cofactor>
</comment>
<evidence type="ECO:0000256" key="4">
    <source>
        <dbReference type="ARBA" id="ARBA00022679"/>
    </source>
</evidence>
<evidence type="ECO:0000313" key="13">
    <source>
        <dbReference type="Proteomes" id="UP000326500"/>
    </source>
</evidence>
<evidence type="ECO:0000256" key="2">
    <source>
        <dbReference type="ARBA" id="ARBA00001946"/>
    </source>
</evidence>
<feature type="binding site" evidence="11">
    <location>
        <position position="153"/>
    </location>
    <ligand>
        <name>ATP</name>
        <dbReference type="ChEBI" id="CHEBI:30616"/>
    </ligand>
</feature>
<reference evidence="12 13" key="1">
    <citation type="submission" date="2016-10" db="EMBL/GenBank/DDBJ databases">
        <authorList>
            <person name="Varghese N."/>
            <person name="Submissions S."/>
        </authorList>
    </citation>
    <scope>NUCLEOTIDE SEQUENCE [LARGE SCALE GENOMIC DNA]</scope>
    <source>
        <strain evidence="12 13">DSM 2373</strain>
    </source>
</reference>
<keyword evidence="10 11" id="KW-0784">Thiamine biosynthesis</keyword>
<dbReference type="EMBL" id="FNFT01000009">
    <property type="protein sequence ID" value="SDK37672.1"/>
    <property type="molecule type" value="Genomic_DNA"/>
</dbReference>
<dbReference type="InterPro" id="IPR000417">
    <property type="entry name" value="Hyethyz_kinase"/>
</dbReference>
<dbReference type="InterPro" id="IPR029056">
    <property type="entry name" value="Ribokinase-like"/>
</dbReference>
<keyword evidence="4 11" id="KW-0808">Transferase</keyword>
<evidence type="ECO:0000256" key="11">
    <source>
        <dbReference type="HAMAP-Rule" id="MF_00228"/>
    </source>
</evidence>
<feature type="binding site" evidence="11">
    <location>
        <position position="77"/>
    </location>
    <ligand>
        <name>substrate</name>
    </ligand>
</feature>
<keyword evidence="13" id="KW-1185">Reference proteome</keyword>
<dbReference type="NCBIfam" id="NF006830">
    <property type="entry name" value="PRK09355.1"/>
    <property type="match status" value="1"/>
</dbReference>
<keyword evidence="9 11" id="KW-0460">Magnesium</keyword>